<comment type="caution">
    <text evidence="2">The sequence shown here is derived from an EMBL/GenBank/DDBJ whole genome shotgun (WGS) entry which is preliminary data.</text>
</comment>
<accession>A0A8X6R2W9</accession>
<feature type="compositionally biased region" description="Polar residues" evidence="1">
    <location>
        <begin position="66"/>
        <end position="84"/>
    </location>
</feature>
<name>A0A8X6R2W9_NEPPI</name>
<feature type="region of interest" description="Disordered" evidence="1">
    <location>
        <begin position="1"/>
        <end position="20"/>
    </location>
</feature>
<evidence type="ECO:0000313" key="2">
    <source>
        <dbReference type="EMBL" id="GFU45627.1"/>
    </source>
</evidence>
<dbReference type="EMBL" id="BMAW01036749">
    <property type="protein sequence ID" value="GFU45627.1"/>
    <property type="molecule type" value="Genomic_DNA"/>
</dbReference>
<evidence type="ECO:0000313" key="3">
    <source>
        <dbReference type="Proteomes" id="UP000887013"/>
    </source>
</evidence>
<sequence length="105" mass="12062">MNIEKKHSDSKKDRHLRDLDKERKLLEKEIRQVKGEFASLYPCPIKTCLQNENSKVSKINKRAVESGNSSANSTPPKNASNNIDFKSPIKRVKKKKLSCSRSFLF</sequence>
<protein>
    <submittedName>
        <fullName evidence="2">Uncharacterized protein</fullName>
    </submittedName>
</protein>
<keyword evidence="3" id="KW-1185">Reference proteome</keyword>
<proteinExistence type="predicted"/>
<gene>
    <name evidence="2" type="ORF">NPIL_272831</name>
</gene>
<evidence type="ECO:0000256" key="1">
    <source>
        <dbReference type="SAM" id="MobiDB-lite"/>
    </source>
</evidence>
<feature type="region of interest" description="Disordered" evidence="1">
    <location>
        <begin position="60"/>
        <end position="87"/>
    </location>
</feature>
<dbReference type="AlphaFoldDB" id="A0A8X6R2W9"/>
<reference evidence="2" key="1">
    <citation type="submission" date="2020-08" db="EMBL/GenBank/DDBJ databases">
        <title>Multicomponent nature underlies the extraordinary mechanical properties of spider dragline silk.</title>
        <authorList>
            <person name="Kono N."/>
            <person name="Nakamura H."/>
            <person name="Mori M."/>
            <person name="Yoshida Y."/>
            <person name="Ohtoshi R."/>
            <person name="Malay A.D."/>
            <person name="Moran D.A.P."/>
            <person name="Tomita M."/>
            <person name="Numata K."/>
            <person name="Arakawa K."/>
        </authorList>
    </citation>
    <scope>NUCLEOTIDE SEQUENCE</scope>
</reference>
<dbReference type="Proteomes" id="UP000887013">
    <property type="component" value="Unassembled WGS sequence"/>
</dbReference>
<organism evidence="2 3">
    <name type="scientific">Nephila pilipes</name>
    <name type="common">Giant wood spider</name>
    <name type="synonym">Nephila maculata</name>
    <dbReference type="NCBI Taxonomy" id="299642"/>
    <lineage>
        <taxon>Eukaryota</taxon>
        <taxon>Metazoa</taxon>
        <taxon>Ecdysozoa</taxon>
        <taxon>Arthropoda</taxon>
        <taxon>Chelicerata</taxon>
        <taxon>Arachnida</taxon>
        <taxon>Araneae</taxon>
        <taxon>Araneomorphae</taxon>
        <taxon>Entelegynae</taxon>
        <taxon>Araneoidea</taxon>
        <taxon>Nephilidae</taxon>
        <taxon>Nephila</taxon>
    </lineage>
</organism>